<organism evidence="1 2">
    <name type="scientific">Caenorhabditis nigoni</name>
    <dbReference type="NCBI Taxonomy" id="1611254"/>
    <lineage>
        <taxon>Eukaryota</taxon>
        <taxon>Metazoa</taxon>
        <taxon>Ecdysozoa</taxon>
        <taxon>Nematoda</taxon>
        <taxon>Chromadorea</taxon>
        <taxon>Rhabditida</taxon>
        <taxon>Rhabditina</taxon>
        <taxon>Rhabditomorpha</taxon>
        <taxon>Rhabditoidea</taxon>
        <taxon>Rhabditidae</taxon>
        <taxon>Peloderinae</taxon>
        <taxon>Caenorhabditis</taxon>
    </lineage>
</organism>
<evidence type="ECO:0000313" key="1">
    <source>
        <dbReference type="EMBL" id="PIC54793.1"/>
    </source>
</evidence>
<accession>A0A2G5VSN9</accession>
<sequence>MDLDKGLRTLDKRFNELGQLAAFIRLCDDSLVTHNTNTIQKVIALDGMPEYFKKTFYAEPSSRAHHRQAVVLETIFR</sequence>
<name>A0A2G5VSN9_9PELO</name>
<proteinExistence type="predicted"/>
<dbReference type="Proteomes" id="UP000230233">
    <property type="component" value="Chromosome I"/>
</dbReference>
<reference evidence="2" key="1">
    <citation type="submission" date="2017-10" db="EMBL/GenBank/DDBJ databases">
        <title>Rapid genome shrinkage in a self-fertile nematode reveals novel sperm competition proteins.</title>
        <authorList>
            <person name="Yin D."/>
            <person name="Schwarz E.M."/>
            <person name="Thomas C.G."/>
            <person name="Felde R.L."/>
            <person name="Korf I.F."/>
            <person name="Cutter A.D."/>
            <person name="Schartner C.M."/>
            <person name="Ralston E.J."/>
            <person name="Meyer B.J."/>
            <person name="Haag E.S."/>
        </authorList>
    </citation>
    <scope>NUCLEOTIDE SEQUENCE [LARGE SCALE GENOMIC DNA]</scope>
    <source>
        <strain evidence="2">JU1422</strain>
    </source>
</reference>
<keyword evidence="2" id="KW-1185">Reference proteome</keyword>
<comment type="caution">
    <text evidence="1">The sequence shown here is derived from an EMBL/GenBank/DDBJ whole genome shotgun (WGS) entry which is preliminary data.</text>
</comment>
<protein>
    <submittedName>
        <fullName evidence="1">Uncharacterized protein</fullName>
    </submittedName>
</protein>
<dbReference type="EMBL" id="PDUG01000001">
    <property type="protein sequence ID" value="PIC54793.1"/>
    <property type="molecule type" value="Genomic_DNA"/>
</dbReference>
<gene>
    <name evidence="1" type="primary">Cnig_chr_I.g39</name>
    <name evidence="1" type="ORF">B9Z55_000039</name>
</gene>
<evidence type="ECO:0000313" key="2">
    <source>
        <dbReference type="Proteomes" id="UP000230233"/>
    </source>
</evidence>
<dbReference type="AlphaFoldDB" id="A0A2G5VSN9"/>